<feature type="transmembrane region" description="Helical" evidence="9">
    <location>
        <begin position="235"/>
        <end position="253"/>
    </location>
</feature>
<dbReference type="NCBIfam" id="NF005792">
    <property type="entry name" value="PRK07630.1"/>
    <property type="match status" value="1"/>
</dbReference>
<sequence>MTWLSLVLALLLEQFRPISAQNPILGAYTLFTDQVERNFNAGSYRHGVIAWTIAVAVPALIVVLLCGLLYLIHPLLTWVFSIGVLYLTMGFRQFSHAFSGIAEALKDGDLPVARRALAAWTRQSTSELDHNEVSRVATEQGLIDSYRYVFGPVFWFVLLGPIGVVVYRAATILQQRWGSRPEAEGERFGEFARQAAEAIDWLPIRATAASFAIVGDFEDAVYCWRQQAQSWINHTYGILLAAGAGAIGVRLGLPLHQDYTVKFRPELGTGEDADPNTLTCAVGLVWRTVLFWLALLLLLTLASWF</sequence>
<comment type="function">
    <text evidence="9">Converts cobyric acid to cobinamide by the addition of aminopropanol on the F carboxylic group.</text>
</comment>
<evidence type="ECO:0000256" key="8">
    <source>
        <dbReference type="ARBA" id="ARBA00023136"/>
    </source>
</evidence>
<organism evidence="10 11">
    <name type="scientific">Chitinimonas lacunae</name>
    <dbReference type="NCBI Taxonomy" id="1963018"/>
    <lineage>
        <taxon>Bacteria</taxon>
        <taxon>Pseudomonadati</taxon>
        <taxon>Pseudomonadota</taxon>
        <taxon>Betaproteobacteria</taxon>
        <taxon>Neisseriales</taxon>
        <taxon>Chitinibacteraceae</taxon>
        <taxon>Chitinimonas</taxon>
    </lineage>
</organism>
<evidence type="ECO:0000256" key="4">
    <source>
        <dbReference type="ARBA" id="ARBA00022475"/>
    </source>
</evidence>
<keyword evidence="8 9" id="KW-0472">Membrane</keyword>
<protein>
    <recommendedName>
        <fullName evidence="9">Cobalamin biosynthesis protein CobD</fullName>
    </recommendedName>
</protein>
<dbReference type="HAMAP" id="MF_00024">
    <property type="entry name" value="CobD_CbiB"/>
    <property type="match status" value="1"/>
</dbReference>
<keyword evidence="7 9" id="KW-1133">Transmembrane helix</keyword>
<dbReference type="RefSeq" id="WP_378166693.1">
    <property type="nucleotide sequence ID" value="NZ_JBHSBU010000001.1"/>
</dbReference>
<evidence type="ECO:0000256" key="5">
    <source>
        <dbReference type="ARBA" id="ARBA00022573"/>
    </source>
</evidence>
<keyword evidence="5 9" id="KW-0169">Cobalamin biosynthesis</keyword>
<evidence type="ECO:0000313" key="11">
    <source>
        <dbReference type="Proteomes" id="UP001595791"/>
    </source>
</evidence>
<proteinExistence type="inferred from homology"/>
<dbReference type="Pfam" id="PF03186">
    <property type="entry name" value="CobD_Cbib"/>
    <property type="match status" value="1"/>
</dbReference>
<evidence type="ECO:0000256" key="2">
    <source>
        <dbReference type="ARBA" id="ARBA00004953"/>
    </source>
</evidence>
<keyword evidence="11" id="KW-1185">Reference proteome</keyword>
<evidence type="ECO:0000256" key="9">
    <source>
        <dbReference type="HAMAP-Rule" id="MF_00024"/>
    </source>
</evidence>
<reference evidence="11" key="1">
    <citation type="journal article" date="2019" name="Int. J. Syst. Evol. Microbiol.">
        <title>The Global Catalogue of Microorganisms (GCM) 10K type strain sequencing project: providing services to taxonomists for standard genome sequencing and annotation.</title>
        <authorList>
            <consortium name="The Broad Institute Genomics Platform"/>
            <consortium name="The Broad Institute Genome Sequencing Center for Infectious Disease"/>
            <person name="Wu L."/>
            <person name="Ma J."/>
        </authorList>
    </citation>
    <scope>NUCLEOTIDE SEQUENCE [LARGE SCALE GENOMIC DNA]</scope>
    <source>
        <strain evidence="11">LMG 29894</strain>
    </source>
</reference>
<dbReference type="PANTHER" id="PTHR34308:SF1">
    <property type="entry name" value="COBALAMIN BIOSYNTHESIS PROTEIN CBIB"/>
    <property type="match status" value="1"/>
</dbReference>
<comment type="subcellular location">
    <subcellularLocation>
        <location evidence="1 9">Cell membrane</location>
        <topology evidence="1 9">Multi-pass membrane protein</topology>
    </subcellularLocation>
</comment>
<evidence type="ECO:0000256" key="3">
    <source>
        <dbReference type="ARBA" id="ARBA00006263"/>
    </source>
</evidence>
<keyword evidence="6 9" id="KW-0812">Transmembrane</keyword>
<evidence type="ECO:0000256" key="7">
    <source>
        <dbReference type="ARBA" id="ARBA00022989"/>
    </source>
</evidence>
<feature type="transmembrane region" description="Helical" evidence="9">
    <location>
        <begin position="148"/>
        <end position="170"/>
    </location>
</feature>
<name>A0ABV8MSA1_9NEIS</name>
<evidence type="ECO:0000256" key="6">
    <source>
        <dbReference type="ARBA" id="ARBA00022692"/>
    </source>
</evidence>
<feature type="transmembrane region" description="Helical" evidence="9">
    <location>
        <begin position="44"/>
        <end position="68"/>
    </location>
</feature>
<comment type="pathway">
    <text evidence="2 9">Cofactor biosynthesis; adenosylcobalamin biosynthesis.</text>
</comment>
<dbReference type="EMBL" id="JBHSBU010000001">
    <property type="protein sequence ID" value="MFC4161118.1"/>
    <property type="molecule type" value="Genomic_DNA"/>
</dbReference>
<dbReference type="PANTHER" id="PTHR34308">
    <property type="entry name" value="COBALAMIN BIOSYNTHESIS PROTEIN CBIB"/>
    <property type="match status" value="1"/>
</dbReference>
<dbReference type="InterPro" id="IPR004485">
    <property type="entry name" value="Cobalamin_biosynth_CobD/CbiB"/>
</dbReference>
<gene>
    <name evidence="9" type="primary">cobD</name>
    <name evidence="10" type="ORF">ACFOW7_17410</name>
</gene>
<comment type="similarity">
    <text evidence="3 9">Belongs to the CobD/CbiB family.</text>
</comment>
<feature type="transmembrane region" description="Helical" evidence="9">
    <location>
        <begin position="75"/>
        <end position="94"/>
    </location>
</feature>
<dbReference type="Proteomes" id="UP001595791">
    <property type="component" value="Unassembled WGS sequence"/>
</dbReference>
<evidence type="ECO:0000256" key="1">
    <source>
        <dbReference type="ARBA" id="ARBA00004651"/>
    </source>
</evidence>
<keyword evidence="4 9" id="KW-1003">Cell membrane</keyword>
<comment type="caution">
    <text evidence="10">The sequence shown here is derived from an EMBL/GenBank/DDBJ whole genome shotgun (WGS) entry which is preliminary data.</text>
</comment>
<evidence type="ECO:0000313" key="10">
    <source>
        <dbReference type="EMBL" id="MFC4161118.1"/>
    </source>
</evidence>
<feature type="transmembrane region" description="Helical" evidence="9">
    <location>
        <begin position="284"/>
        <end position="304"/>
    </location>
</feature>
<accession>A0ABV8MSA1</accession>